<comment type="caution">
    <text evidence="3">The sequence shown here is derived from an EMBL/GenBank/DDBJ whole genome shotgun (WGS) entry which is preliminary data.</text>
</comment>
<feature type="compositionally biased region" description="Basic and acidic residues" evidence="1">
    <location>
        <begin position="1391"/>
        <end position="1408"/>
    </location>
</feature>
<dbReference type="EMBL" id="MDYQ01000419">
    <property type="protein sequence ID" value="PRP75122.1"/>
    <property type="molecule type" value="Genomic_DNA"/>
</dbReference>
<dbReference type="Proteomes" id="UP000241769">
    <property type="component" value="Unassembled WGS sequence"/>
</dbReference>
<gene>
    <name evidence="3" type="ORF">PROFUN_03958</name>
</gene>
<dbReference type="OrthoDB" id="168404at2759"/>
<feature type="compositionally biased region" description="Basic and acidic residues" evidence="1">
    <location>
        <begin position="1416"/>
        <end position="1468"/>
    </location>
</feature>
<accession>A0A2P6MTT5</accession>
<dbReference type="PANTHER" id="PTHR22050:SF0">
    <property type="entry name" value="TRANSMEMBRANE PROTEIN 131 HOMOLOG"/>
    <property type="match status" value="1"/>
</dbReference>
<proteinExistence type="predicted"/>
<feature type="compositionally biased region" description="Basic and acidic residues" evidence="1">
    <location>
        <begin position="1508"/>
        <end position="1531"/>
    </location>
</feature>
<keyword evidence="4" id="KW-1185">Reference proteome</keyword>
<name>A0A2P6MTT5_9EUKA</name>
<dbReference type="PANTHER" id="PTHR22050">
    <property type="entry name" value="RW1 PROTEIN HOMOLOG"/>
    <property type="match status" value="1"/>
</dbReference>
<feature type="compositionally biased region" description="Polar residues" evidence="1">
    <location>
        <begin position="1547"/>
        <end position="1562"/>
    </location>
</feature>
<dbReference type="InterPro" id="IPR056311">
    <property type="entry name" value="TMEM131_Ig_2"/>
</dbReference>
<dbReference type="GO" id="GO:0016020">
    <property type="term" value="C:membrane"/>
    <property type="evidence" value="ECO:0007669"/>
    <property type="project" value="TreeGrafter"/>
</dbReference>
<feature type="compositionally biased region" description="Basic and acidic residues" evidence="1">
    <location>
        <begin position="1331"/>
        <end position="1351"/>
    </location>
</feature>
<evidence type="ECO:0000259" key="2">
    <source>
        <dbReference type="Pfam" id="PF24495"/>
    </source>
</evidence>
<evidence type="ECO:0000313" key="4">
    <source>
        <dbReference type="Proteomes" id="UP000241769"/>
    </source>
</evidence>
<feature type="compositionally biased region" description="Basic and acidic residues" evidence="1">
    <location>
        <begin position="1272"/>
        <end position="1310"/>
    </location>
</feature>
<sequence length="1832" mass="203123">MSTPDDATLSCRFFYLAARKTCIYRVYDRKLTTTNGSTFLTVSSESAPSPLSIHSIEDIIDPCGLSKVASIERSRTGLFFSSPFFRFKYIPNILGRSASEPFGLAERAINCCQSIDMHWAVFLLFTAVLLGSDGIKRDQCTVEVSKKDQYFYRFTRAITDGSTIEAYEGRLLHSTDPRDSHGLRDSPLDFYDAPLLPSTEEEPKKNRPITMSSVQSLELRNNDRNEELIIQGVSVDSSNFRVSLSKHTIGAMSMGNITVTHLPREMSCSDSKMTVNTNRGHFFITIHGCGIFSPYRIPPVIKAKLMPDWVYNQPISVYNPFAKPLEILEVYISGGLMLTLPEEGEGSIDDGTKRPVWTVPPYESRHIVTAVFQSATVGEHVGLVYIRTNAHKLVVPVEVTVVKDVLQSVPAELDFSVITSFDQTVSGSFSVLNSGRNYVKLTKMVHMGGVHDYVTPSCQFSFTPGKVITPAVQSYALGITCSCRNHTLLENFPSDPVVVRGKVALYTNESSTPIDLSYKLRVLIGNIEYVKNSTYFAAKHRDSRPSHSHAVTLSNDFPSPIVVYAAEVVDHRFVISSRNLPMVVPPKTSWSGLNITFTPDGPQEFDSHVTLITNLSLVTVPLHVIHGKLNALNASRINLGVVAIHQEHHVYLTIRNDNTYTVPIQCVIRKSDSQSVRLDMYEGPEGGNQSYRGSIHTTRECSDHRSPLLIEVLPGHTVSFSLRIPNTRQGTFVETLQVVTPYERIPFRLTYRVAHGNFKFMDSPPGDGKPTVRFESPVSSGGSVISFLHAINSFNFPLAISGFTSSNPSFYLQLMPQPLQTNQTQHFANLIVDLQKNSTIAEISSSFVHPTSRLTLSPRERRLGEFIRNLHGTFMGSEFSLQSNITTHIHFRAEAQIRYHPIIVNTTQEFIKGGHLTPIVVNNPSNHPMKVQLLKLVCDIDQPAFTIHSDRRCDKTVDHSVHTVPSHHNATLGWIRFKEIAQGPHSCHLHVRNNITMFDEINLITQQPHGTLVSIAPDVEIQQSRLNSNPNMVPLPSGIDFYVEFQAEDFKPCRRPSWPPYLQFLLGRNSVQRRNERIIKSLTLYNTGNSVIQVDHVTIDGREWCVVDGNLSEINFISDTRGDIVFAHCAPFTVQPLSTTDILLHFSTKLDELKSMHDVTLRHSGNTHTHKLMLSIPQDQLSTCKGAASTVSFEFMIQLALGVTFSIIITLLLLWSTREYRNFSENYLMAPLQSSVHVEPVENSETPPQIVVPDAPSTTSHTSGGTSKGRRRDSGKSLHVEQPDKRRTKTPEPQREAARPSEAKNSDAKNSDATAKRSKSPEIQRVQQMEKSVKRSKSPEARRAKSPEPQRAKSAPTKSKEDGKLAEISPNSDVPQRSEVLPRPVEISSKLLDKEKKEEKVEAEEQRKNASMVDKPSIEEKKSTVAVEEKKSTVAVEEKEPIAAVEEKKPTAAVEEKKPTATVEEKRVTTPAFAVEKKNVPSTTQEEKKNDNKNKKVEPPKAKPQAKPIEEVRPQVKPIEEVKPSENDEVKKGKKGRSSTGSETSTPASTPTQHNLPVLQNVTSPTAPASQPPAPQPKRFPREIKKTHSGKLPKPVMPPQQAPRSNSQPSLLPQPHTSNQEKPTRRAAPVNLQPAAPAPPPASAPETITPVKQRPPRSDDVITPTLSTIYNEPQLLPDDITFLPTKSRHLGAIGDRLLPSSLNSPGGIKGMDTANDSLCSSPRKGGSALGAIGSGLIGSGRLEPFMTTPGSFFDDLPPSDELTALEDEQVSEPSWLYSFPNRFVPSFYGESDSLFSSFPLASSPPAMRTEDSYFSSSLLLGEGEEELLARDI</sequence>
<feature type="compositionally biased region" description="Polar residues" evidence="1">
    <location>
        <begin position="1602"/>
        <end position="1621"/>
    </location>
</feature>
<evidence type="ECO:0000256" key="1">
    <source>
        <dbReference type="SAM" id="MobiDB-lite"/>
    </source>
</evidence>
<dbReference type="Pfam" id="PF24495">
    <property type="entry name" value="Ig_TMEM131_2"/>
    <property type="match status" value="1"/>
</dbReference>
<evidence type="ECO:0000313" key="3">
    <source>
        <dbReference type="EMBL" id="PRP75122.1"/>
    </source>
</evidence>
<dbReference type="InterPro" id="IPR039877">
    <property type="entry name" value="TMEM131-like"/>
</dbReference>
<reference evidence="3 4" key="1">
    <citation type="journal article" date="2018" name="Genome Biol. Evol.">
        <title>Multiple Roots of Fruiting Body Formation in Amoebozoa.</title>
        <authorList>
            <person name="Hillmann F."/>
            <person name="Forbes G."/>
            <person name="Novohradska S."/>
            <person name="Ferling I."/>
            <person name="Riege K."/>
            <person name="Groth M."/>
            <person name="Westermann M."/>
            <person name="Marz M."/>
            <person name="Spaller T."/>
            <person name="Winckler T."/>
            <person name="Schaap P."/>
            <person name="Glockner G."/>
        </authorList>
    </citation>
    <scope>NUCLEOTIDE SEQUENCE [LARGE SCALE GENOMIC DNA]</scope>
    <source>
        <strain evidence="3 4">Jena</strain>
    </source>
</reference>
<feature type="region of interest" description="Disordered" evidence="1">
    <location>
        <begin position="1239"/>
        <end position="1660"/>
    </location>
</feature>
<dbReference type="InParanoid" id="A0A2P6MTT5"/>
<protein>
    <submittedName>
        <fullName evidence="3">Neurofilament heavy polypeptide</fullName>
    </submittedName>
</protein>
<feature type="domain" description="TMEM131 second Ig-like" evidence="2">
    <location>
        <begin position="294"/>
        <end position="387"/>
    </location>
</feature>
<organism evidence="3 4">
    <name type="scientific">Planoprotostelium fungivorum</name>
    <dbReference type="NCBI Taxonomy" id="1890364"/>
    <lineage>
        <taxon>Eukaryota</taxon>
        <taxon>Amoebozoa</taxon>
        <taxon>Evosea</taxon>
        <taxon>Variosea</taxon>
        <taxon>Cavosteliida</taxon>
        <taxon>Cavosteliaceae</taxon>
        <taxon>Planoprotostelium</taxon>
    </lineage>
</organism>
<feature type="compositionally biased region" description="Basic and acidic residues" evidence="1">
    <location>
        <begin position="1475"/>
        <end position="1501"/>
    </location>
</feature>